<comment type="caution">
    <text evidence="1">The sequence shown here is derived from an EMBL/GenBank/DDBJ whole genome shotgun (WGS) entry which is preliminary data.</text>
</comment>
<dbReference type="AlphaFoldDB" id="A0A7K4AH10"/>
<gene>
    <name evidence="1" type="ORF">GX426_04065</name>
</gene>
<reference evidence="1 2" key="1">
    <citation type="journal article" date="2020" name="Biotechnol. Biofuels">
        <title>New insights from the biogas microbiome by comprehensive genome-resolved metagenomics of nearly 1600 species originating from multiple anaerobic digesters.</title>
        <authorList>
            <person name="Campanaro S."/>
            <person name="Treu L."/>
            <person name="Rodriguez-R L.M."/>
            <person name="Kovalovszki A."/>
            <person name="Ziels R.M."/>
            <person name="Maus I."/>
            <person name="Zhu X."/>
            <person name="Kougias P.G."/>
            <person name="Basile A."/>
            <person name="Luo G."/>
            <person name="Schluter A."/>
            <person name="Konstantinidis K.T."/>
            <person name="Angelidaki I."/>
        </authorList>
    </citation>
    <scope>NUCLEOTIDE SEQUENCE [LARGE SCALE GENOMIC DNA]</scope>
    <source>
        <strain evidence="1">AS27yjCOA_157</strain>
    </source>
</reference>
<proteinExistence type="predicted"/>
<evidence type="ECO:0000313" key="1">
    <source>
        <dbReference type="EMBL" id="NLJ22267.1"/>
    </source>
</evidence>
<sequence>MAMLLGLTLSAAGLLLLNRVFKESFGSQKAAEGDKSRNRVIEIHDYEILDDIQSCASEGYKVKIT</sequence>
<accession>A0A7K4AH10</accession>
<dbReference type="GeneID" id="24812114"/>
<dbReference type="EMBL" id="JAAYUN010000072">
    <property type="protein sequence ID" value="NLJ22267.1"/>
    <property type="molecule type" value="Genomic_DNA"/>
</dbReference>
<organism evidence="1 2">
    <name type="scientific">Methanothrix soehngenii</name>
    <name type="common">Methanosaeta concilii</name>
    <dbReference type="NCBI Taxonomy" id="2223"/>
    <lineage>
        <taxon>Archaea</taxon>
        <taxon>Methanobacteriati</taxon>
        <taxon>Methanobacteriota</taxon>
        <taxon>Stenosarchaea group</taxon>
        <taxon>Methanomicrobia</taxon>
        <taxon>Methanotrichales</taxon>
        <taxon>Methanotrichaceae</taxon>
        <taxon>Methanothrix</taxon>
    </lineage>
</organism>
<dbReference type="RefSeq" id="WP_048131648.1">
    <property type="nucleotide sequence ID" value="NZ_DAITXA010000111.1"/>
</dbReference>
<name>A0A7K4AH10_METSH</name>
<protein>
    <submittedName>
        <fullName evidence="1">Uncharacterized protein</fullName>
    </submittedName>
</protein>
<evidence type="ECO:0000313" key="2">
    <source>
        <dbReference type="Proteomes" id="UP000544742"/>
    </source>
</evidence>
<dbReference type="Proteomes" id="UP000544742">
    <property type="component" value="Unassembled WGS sequence"/>
</dbReference>